<name>A0A7Y9S669_9MICC</name>
<dbReference type="EMBL" id="JACBYQ010000001">
    <property type="protein sequence ID" value="NYE93952.1"/>
    <property type="molecule type" value="Genomic_DNA"/>
</dbReference>
<organism evidence="1 2">
    <name type="scientific">Psychromicrobium silvestre</name>
    <dbReference type="NCBI Taxonomy" id="1645614"/>
    <lineage>
        <taxon>Bacteria</taxon>
        <taxon>Bacillati</taxon>
        <taxon>Actinomycetota</taxon>
        <taxon>Actinomycetes</taxon>
        <taxon>Micrococcales</taxon>
        <taxon>Micrococcaceae</taxon>
        <taxon>Psychromicrobium</taxon>
    </lineage>
</organism>
<protein>
    <recommendedName>
        <fullName evidence="3">Transcriptional regulator, AbiEi antitoxin, Type IV TA system</fullName>
    </recommendedName>
</protein>
<reference evidence="1 2" key="1">
    <citation type="submission" date="2020-07" db="EMBL/GenBank/DDBJ databases">
        <title>Sequencing the genomes of 1000 actinobacteria strains.</title>
        <authorList>
            <person name="Klenk H.-P."/>
        </authorList>
    </citation>
    <scope>NUCLEOTIDE SEQUENCE [LARGE SCALE GENOMIC DNA]</scope>
    <source>
        <strain evidence="1 2">DSM 102047</strain>
    </source>
</reference>
<evidence type="ECO:0000313" key="2">
    <source>
        <dbReference type="Proteomes" id="UP000521748"/>
    </source>
</evidence>
<proteinExistence type="predicted"/>
<evidence type="ECO:0008006" key="3">
    <source>
        <dbReference type="Google" id="ProtNLM"/>
    </source>
</evidence>
<accession>A0A7Y9S669</accession>
<dbReference type="RefSeq" id="WP_179387783.1">
    <property type="nucleotide sequence ID" value="NZ_JACBYQ010000001.1"/>
</dbReference>
<sequence length="317" mass="35425">MEFTPACSVIAPRDVRYGHQDHSRQLLRKSRRGTLVRLHKARYVETGQWQNLDQGDRHLLAMKAVASAARECAPLFSRESAALLWRLPIGVLPETVQVNIPPGSGQRSHGLVRRRLFPCLEDGGDLIEGLSVTGKIQTAVELTISQSFPWAIAAMDRLLGDGAKVEEVRVAILRMPTRPGPRKPSMVLELASAQSMSVGESISRANINLAGLPAPSLQRCFLDGHGLIGFTDFYWEEFGLVGEFDGRMKYRKDEYLRGRDPAEVVIAEKEREDRLRALGLKVTRWTWETAISSEKLRAHLLQAGLRPVGSSQNRRSR</sequence>
<gene>
    <name evidence="1" type="ORF">FHU41_000173</name>
</gene>
<dbReference type="AlphaFoldDB" id="A0A7Y9S669"/>
<dbReference type="Proteomes" id="UP000521748">
    <property type="component" value="Unassembled WGS sequence"/>
</dbReference>
<evidence type="ECO:0000313" key="1">
    <source>
        <dbReference type="EMBL" id="NYE93952.1"/>
    </source>
</evidence>
<comment type="caution">
    <text evidence="1">The sequence shown here is derived from an EMBL/GenBank/DDBJ whole genome shotgun (WGS) entry which is preliminary data.</text>
</comment>
<keyword evidence="2" id="KW-1185">Reference proteome</keyword>